<gene>
    <name evidence="1" type="ORF">RHMOL_Rhmol04G0204200</name>
</gene>
<reference evidence="1" key="1">
    <citation type="submission" date="2022-02" db="EMBL/GenBank/DDBJ databases">
        <title>Plant Genome Project.</title>
        <authorList>
            <person name="Zhang R.-G."/>
        </authorList>
    </citation>
    <scope>NUCLEOTIDE SEQUENCE</scope>
    <source>
        <strain evidence="1">AT1</strain>
    </source>
</reference>
<accession>A0ACC0P3S5</accession>
<sequence>MTVTPTDFAAITGLRVGRDPIPFDSGIHEDPAALEWFWVRRSTVHLSYLPALRDLRTASRFDWRGATLGTAYLFLGDSSRTAEHRWLLENLGGMLWAYEVLKMYPSECKHPDLSTLPRALIWSKDNMGTKEGRGSLNAHRLYLDDLRPSQIVWNP</sequence>
<keyword evidence="2" id="KW-1185">Reference proteome</keyword>
<dbReference type="EMBL" id="CM046391">
    <property type="protein sequence ID" value="KAI8559816.1"/>
    <property type="molecule type" value="Genomic_DNA"/>
</dbReference>
<proteinExistence type="predicted"/>
<name>A0ACC0P3S5_RHOML</name>
<organism evidence="1 2">
    <name type="scientific">Rhododendron molle</name>
    <name type="common">Chinese azalea</name>
    <name type="synonym">Azalea mollis</name>
    <dbReference type="NCBI Taxonomy" id="49168"/>
    <lineage>
        <taxon>Eukaryota</taxon>
        <taxon>Viridiplantae</taxon>
        <taxon>Streptophyta</taxon>
        <taxon>Embryophyta</taxon>
        <taxon>Tracheophyta</taxon>
        <taxon>Spermatophyta</taxon>
        <taxon>Magnoliopsida</taxon>
        <taxon>eudicotyledons</taxon>
        <taxon>Gunneridae</taxon>
        <taxon>Pentapetalae</taxon>
        <taxon>asterids</taxon>
        <taxon>Ericales</taxon>
        <taxon>Ericaceae</taxon>
        <taxon>Ericoideae</taxon>
        <taxon>Rhodoreae</taxon>
        <taxon>Rhododendron</taxon>
    </lineage>
</organism>
<dbReference type="Proteomes" id="UP001062846">
    <property type="component" value="Chromosome 4"/>
</dbReference>
<protein>
    <submittedName>
        <fullName evidence="1">Uncharacterized protein</fullName>
    </submittedName>
</protein>
<evidence type="ECO:0000313" key="2">
    <source>
        <dbReference type="Proteomes" id="UP001062846"/>
    </source>
</evidence>
<comment type="caution">
    <text evidence="1">The sequence shown here is derived from an EMBL/GenBank/DDBJ whole genome shotgun (WGS) entry which is preliminary data.</text>
</comment>
<evidence type="ECO:0000313" key="1">
    <source>
        <dbReference type="EMBL" id="KAI8559816.1"/>
    </source>
</evidence>